<keyword evidence="4" id="KW-1185">Reference proteome</keyword>
<dbReference type="EMBL" id="JACCBA010000001">
    <property type="protein sequence ID" value="NYD44771.1"/>
    <property type="molecule type" value="Genomic_DNA"/>
</dbReference>
<keyword evidence="1" id="KW-0812">Transmembrane</keyword>
<accession>A0A7Y9EBM0</accession>
<dbReference type="AlphaFoldDB" id="A0A7Y9EBM0"/>
<reference evidence="3 4" key="1">
    <citation type="submission" date="2020-07" db="EMBL/GenBank/DDBJ databases">
        <title>Sequencing the genomes of 1000 actinobacteria strains.</title>
        <authorList>
            <person name="Klenk H.-P."/>
        </authorList>
    </citation>
    <scope>NUCLEOTIDE SEQUENCE [LARGE SCALE GENOMIC DNA]</scope>
    <source>
        <strain evidence="3 4">DSM 40398</strain>
    </source>
</reference>
<sequence length="63" mass="6335">MHIGSYAKAIVAGVVAGAAALGTALADDVVSTGEWVGVGLALFGVLVVTAVVPNARVSDERWR</sequence>
<keyword evidence="2" id="KW-0732">Signal</keyword>
<organism evidence="3 4">
    <name type="scientific">Actinomadura luteofluorescens</name>
    <dbReference type="NCBI Taxonomy" id="46163"/>
    <lineage>
        <taxon>Bacteria</taxon>
        <taxon>Bacillati</taxon>
        <taxon>Actinomycetota</taxon>
        <taxon>Actinomycetes</taxon>
        <taxon>Streptosporangiales</taxon>
        <taxon>Thermomonosporaceae</taxon>
        <taxon>Actinomadura</taxon>
    </lineage>
</organism>
<keyword evidence="1" id="KW-1133">Transmembrane helix</keyword>
<evidence type="ECO:0000313" key="4">
    <source>
        <dbReference type="Proteomes" id="UP000529783"/>
    </source>
</evidence>
<protein>
    <recommendedName>
        <fullName evidence="5">Holin</fullName>
    </recommendedName>
</protein>
<name>A0A7Y9EBM0_9ACTN</name>
<feature type="transmembrane region" description="Helical" evidence="1">
    <location>
        <begin position="36"/>
        <end position="55"/>
    </location>
</feature>
<evidence type="ECO:0000256" key="1">
    <source>
        <dbReference type="SAM" id="Phobius"/>
    </source>
</evidence>
<evidence type="ECO:0008006" key="5">
    <source>
        <dbReference type="Google" id="ProtNLM"/>
    </source>
</evidence>
<evidence type="ECO:0000313" key="3">
    <source>
        <dbReference type="EMBL" id="NYD44771.1"/>
    </source>
</evidence>
<evidence type="ECO:0000256" key="2">
    <source>
        <dbReference type="SAM" id="SignalP"/>
    </source>
</evidence>
<keyword evidence="1" id="KW-0472">Membrane</keyword>
<proteinExistence type="predicted"/>
<comment type="caution">
    <text evidence="3">The sequence shown here is derived from an EMBL/GenBank/DDBJ whole genome shotgun (WGS) entry which is preliminary data.</text>
</comment>
<gene>
    <name evidence="3" type="ORF">BJY14_000754</name>
</gene>
<feature type="signal peptide" evidence="2">
    <location>
        <begin position="1"/>
        <end position="26"/>
    </location>
</feature>
<dbReference type="RefSeq" id="WP_179842308.1">
    <property type="nucleotide sequence ID" value="NZ_JACCBA010000001.1"/>
</dbReference>
<dbReference type="Proteomes" id="UP000529783">
    <property type="component" value="Unassembled WGS sequence"/>
</dbReference>
<feature type="chain" id="PRO_5038788285" description="Holin" evidence="2">
    <location>
        <begin position="27"/>
        <end position="63"/>
    </location>
</feature>